<keyword evidence="2" id="KW-0768">Sushi</keyword>
<feature type="domain" description="Sushi" evidence="3">
    <location>
        <begin position="1607"/>
        <end position="1667"/>
    </location>
</feature>
<organism evidence="4">
    <name type="scientific">Darwinula stevensoni</name>
    <dbReference type="NCBI Taxonomy" id="69355"/>
    <lineage>
        <taxon>Eukaryota</taxon>
        <taxon>Metazoa</taxon>
        <taxon>Ecdysozoa</taxon>
        <taxon>Arthropoda</taxon>
        <taxon>Crustacea</taxon>
        <taxon>Oligostraca</taxon>
        <taxon>Ostracoda</taxon>
        <taxon>Podocopa</taxon>
        <taxon>Podocopida</taxon>
        <taxon>Darwinulocopina</taxon>
        <taxon>Darwinuloidea</taxon>
        <taxon>Darwinulidae</taxon>
        <taxon>Darwinula</taxon>
    </lineage>
</organism>
<evidence type="ECO:0000256" key="1">
    <source>
        <dbReference type="ARBA" id="ARBA00023157"/>
    </source>
</evidence>
<name>A0A7R8X416_9CRUS</name>
<dbReference type="EMBL" id="LR899780">
    <property type="protein sequence ID" value="CAD7242411.1"/>
    <property type="molecule type" value="Genomic_DNA"/>
</dbReference>
<dbReference type="SUPFAM" id="SSF56436">
    <property type="entry name" value="C-type lectin-like"/>
    <property type="match status" value="2"/>
</dbReference>
<dbReference type="OrthoDB" id="6377932at2759"/>
<dbReference type="EMBL" id="CAJPEV010000263">
    <property type="protein sequence ID" value="CAG0883145.1"/>
    <property type="molecule type" value="Genomic_DNA"/>
</dbReference>
<dbReference type="PROSITE" id="PS50923">
    <property type="entry name" value="SUSHI"/>
    <property type="match status" value="5"/>
</dbReference>
<feature type="domain" description="Sushi" evidence="3">
    <location>
        <begin position="1479"/>
        <end position="1543"/>
    </location>
</feature>
<proteinExistence type="predicted"/>
<dbReference type="SMART" id="SM00032">
    <property type="entry name" value="CCP"/>
    <property type="match status" value="7"/>
</dbReference>
<dbReference type="Proteomes" id="UP000677054">
    <property type="component" value="Unassembled WGS sequence"/>
</dbReference>
<accession>A0A7R8X416</accession>
<feature type="domain" description="Sushi" evidence="3">
    <location>
        <begin position="1408"/>
        <end position="1478"/>
    </location>
</feature>
<comment type="caution">
    <text evidence="2">Lacks conserved residue(s) required for the propagation of feature annotation.</text>
</comment>
<evidence type="ECO:0000259" key="3">
    <source>
        <dbReference type="PROSITE" id="PS50923"/>
    </source>
</evidence>
<evidence type="ECO:0000313" key="5">
    <source>
        <dbReference type="Proteomes" id="UP000677054"/>
    </source>
</evidence>
<reference evidence="4" key="1">
    <citation type="submission" date="2020-11" db="EMBL/GenBank/DDBJ databases">
        <authorList>
            <person name="Tran Van P."/>
        </authorList>
    </citation>
    <scope>NUCLEOTIDE SEQUENCE</scope>
</reference>
<dbReference type="Gene3D" id="2.10.70.10">
    <property type="entry name" value="Complement Module, domain 1"/>
    <property type="match status" value="3"/>
</dbReference>
<evidence type="ECO:0000313" key="4">
    <source>
        <dbReference type="EMBL" id="CAD7242411.1"/>
    </source>
</evidence>
<protein>
    <recommendedName>
        <fullName evidence="3">Sushi domain-containing protein</fullName>
    </recommendedName>
</protein>
<dbReference type="InterPro" id="IPR035976">
    <property type="entry name" value="Sushi/SCR/CCP_sf"/>
</dbReference>
<gene>
    <name evidence="4" type="ORF">DSTB1V02_LOCUS2377</name>
</gene>
<feature type="domain" description="Sushi" evidence="3">
    <location>
        <begin position="1258"/>
        <end position="1325"/>
    </location>
</feature>
<dbReference type="InterPro" id="IPR000436">
    <property type="entry name" value="Sushi_SCR_CCP_dom"/>
</dbReference>
<sequence>MNPNLMLVKPGVKALWEGERICQMNANGSLAIPSSKNELCRIKVYLDKQNLGGNEVGLGGHIPNVTDRQVTSPAIVKLYPPLLRRGAVLSKGHAKKLWTDIVGVPQDGWDGDLNVVKNGKYQHCVFAYKNNYEIGINDVECGRQLNAFLCYENVSVKDCPNPQQPPDQDVQLLANEKTRYSLGDNVTYVCPFWKAWNPPSNPPSPFRTSQCFGSLGWEYKLEDLRSCIKGDFCPPILLPRKGDPYTKAINVSTPADPEGRYAPGSNVTLECGLKNFSFSSGNTLETWTCQNNGEWTPINISMACIPQPNTTCKLPGDEDAIAFTDHYLVGSMVYCIHNESLQLSLTCTENLTWYPEDFTPCKGVYPYFEVTNKSFLLGKPKNRSLDGNFGAAAFCHEQFNSSGLPELKNRTEMESVVQYVLKHVDDGYVPLPYNILQFWKEGKLPENGSYNSTIFWKFQNGDPISNDLFSPGHPNDPENGHCSVLDLNDGRFWSANCSQPFDWALCQLNANDSCQEFSTMTNYTWNWPRFTAYGKAMQVHCRCGQVWLDSIPKTKREDFQCYGNIGYDIRSMTKCVEAYSRGCGSTSSSNRDRQDAFLIDPGEFCPPIPLPRKGDPYTKAINVSTRTDPKGMYPPGSNLTYECGQTNFSFSSGKIRETWTCQVDGKWTPENVSVACCPHPNTTCKSPGNEDDIALPDHYLVGTVVYCIHNESIQLSLTCAENLTWYPEGFTPCEGGCGEFPAVTNYSWDRPLLTLYGQAAQVNCSYGQDLPDSVSKTRSKSFKCYGNIGYDIRSMTTCIKGDFCPPILLPRKGDPYTKAINVSTPADLEGRYAPGSNVTLECGLKNFSFSSGNTLETWTCQDNGEWTPINISMACIPQPNTNFKVRPLALFLNGTQSDFFLLTFAFVLGGNSYSAFHAGPSVLACKLPGDEDAIAFTDHYLVGSMVYCIHNESLQLSLTCNENLTWYPTNVTPCKEVYPYFEVGNGSFVLGKPKNGPLDGNFGAAAFCHDRFNSTGLPELRNRTDIGLVAQAIMKYVDDGCAPLPYNILQLWKDGELPKYGSYNATSFWKFRDGEPISNDLFSLGHPNDPENGHCSALDPFNDGGFRDVNCSQPLDWALCQLHVNDSCGEFRTMTKYASHWPLYTAYGEAVQVRCRCGQVWLGSEPETRKKSFTCYGNIEYDIRSMTTCIEACGKSETQPSLEHADCLDLLNGCILSYKCNTHYNNSIDGVSLHWPEHPKFQCIENQWRHNNITCILYECFDEPTPSVNHAVLHSWKQNSKLINATATYRCESGYTYSSIRDSNATKKSICKTTGYWSEVEDCVPSYCPSDPPPANESMKLVWDKKERLIGNNSTYDCFVGYRFSVNESKLQNRNYEKSKDGLDVIKIQSRCQANMTWEHVPLQCVPSICSGNPPNVTGAVLISTNGGVTFDWNGSFEVGTNVIYSCPDHMTFPEGRNVTKSCIISGQWETLNETCNWFECPGSPPPPPDGGFSNWNGHLSPVGYSVTYRCPDNHLFNGTALEVRKECLPNGSWQPLNEVCLEMECHSDPPDPPVGGARFWNGSSVAGNRPRYSCPRGMEFETSGETLTLSCLETGEWEPLEKCIWVECLEDPMLLSMHFISNWDGTSRKVGTTFQYMCLIAFQTTVVGRCEETGKWSSPSLLDCDRKFQSFEESLL</sequence>
<dbReference type="Pfam" id="PF00084">
    <property type="entry name" value="Sushi"/>
    <property type="match status" value="4"/>
</dbReference>
<evidence type="ECO:0000256" key="2">
    <source>
        <dbReference type="PROSITE-ProRule" id="PRU00302"/>
    </source>
</evidence>
<feature type="domain" description="Sushi" evidence="3">
    <location>
        <begin position="603"/>
        <end position="679"/>
    </location>
</feature>
<keyword evidence="5" id="KW-1185">Reference proteome</keyword>
<dbReference type="InterPro" id="IPR016187">
    <property type="entry name" value="CTDL_fold"/>
</dbReference>
<dbReference type="SUPFAM" id="SSF57535">
    <property type="entry name" value="Complement control module/SCR domain"/>
    <property type="match status" value="3"/>
</dbReference>
<keyword evidence="1" id="KW-1015">Disulfide bond</keyword>